<gene>
    <name evidence="11" type="ORF">QQ91_003045</name>
</gene>
<evidence type="ECO:0000256" key="2">
    <source>
        <dbReference type="ARBA" id="ARBA00022649"/>
    </source>
</evidence>
<reference evidence="11" key="2">
    <citation type="journal article" date="2015" name="Genome Announc.">
        <title>Draft Genome Sequence of Filamentous Marine Cyanobacterium Lyngbya confervoides Strain BDU141951.</title>
        <authorList>
            <person name="Chandrababunaidu M.M."/>
            <person name="Sen D."/>
            <person name="Tripathy S."/>
        </authorList>
    </citation>
    <scope>NUCLEOTIDE SEQUENCE</scope>
    <source>
        <strain evidence="11">BDU141951</strain>
    </source>
</reference>
<keyword evidence="7" id="KW-0067">ATP-binding</keyword>
<evidence type="ECO:0000256" key="7">
    <source>
        <dbReference type="ARBA" id="ARBA00022840"/>
    </source>
</evidence>
<evidence type="ECO:0000256" key="8">
    <source>
        <dbReference type="ARBA" id="ARBA00022842"/>
    </source>
</evidence>
<dbReference type="GO" id="GO:0016779">
    <property type="term" value="F:nucleotidyltransferase activity"/>
    <property type="evidence" value="ECO:0007669"/>
    <property type="project" value="UniProtKB-KW"/>
</dbReference>
<dbReference type="GO" id="GO:0046872">
    <property type="term" value="F:metal ion binding"/>
    <property type="evidence" value="ECO:0007669"/>
    <property type="project" value="UniProtKB-KW"/>
</dbReference>
<keyword evidence="4" id="KW-0548">Nucleotidyltransferase</keyword>
<comment type="cofactor">
    <cofactor evidence="1">
        <name>Mg(2+)</name>
        <dbReference type="ChEBI" id="CHEBI:18420"/>
    </cofactor>
</comment>
<dbReference type="EMBL" id="JTHE02000003">
    <property type="protein sequence ID" value="NEV66087.1"/>
    <property type="molecule type" value="Genomic_DNA"/>
</dbReference>
<keyword evidence="5" id="KW-0479">Metal-binding</keyword>
<dbReference type="AlphaFoldDB" id="A0A0C1UUV6"/>
<reference evidence="11" key="1">
    <citation type="submission" date="2014-11" db="EMBL/GenBank/DDBJ databases">
        <authorList>
            <person name="Malar M.C."/>
            <person name="Sen D."/>
            <person name="Tripathy S."/>
        </authorList>
    </citation>
    <scope>NUCLEOTIDE SEQUENCE</scope>
    <source>
        <strain evidence="11">BDU141951</strain>
    </source>
</reference>
<evidence type="ECO:0000256" key="1">
    <source>
        <dbReference type="ARBA" id="ARBA00001946"/>
    </source>
</evidence>
<accession>A0A0C1UUV6</accession>
<keyword evidence="6" id="KW-0547">Nucleotide-binding</keyword>
<dbReference type="SUPFAM" id="SSF81301">
    <property type="entry name" value="Nucleotidyltransferase"/>
    <property type="match status" value="1"/>
</dbReference>
<evidence type="ECO:0000256" key="5">
    <source>
        <dbReference type="ARBA" id="ARBA00022723"/>
    </source>
</evidence>
<dbReference type="Pfam" id="PF01909">
    <property type="entry name" value="NTP_transf_2"/>
    <property type="match status" value="1"/>
</dbReference>
<protein>
    <submittedName>
        <fullName evidence="11">Nucleotidyltransferase family protein</fullName>
    </submittedName>
</protein>
<name>A0A0C1UUV6_9CYAN</name>
<evidence type="ECO:0000256" key="4">
    <source>
        <dbReference type="ARBA" id="ARBA00022695"/>
    </source>
</evidence>
<dbReference type="InterPro" id="IPR043519">
    <property type="entry name" value="NT_sf"/>
</dbReference>
<organism evidence="11">
    <name type="scientific">Lyngbya confervoides BDU141951</name>
    <dbReference type="NCBI Taxonomy" id="1574623"/>
    <lineage>
        <taxon>Bacteria</taxon>
        <taxon>Bacillati</taxon>
        <taxon>Cyanobacteriota</taxon>
        <taxon>Cyanophyceae</taxon>
        <taxon>Oscillatoriophycideae</taxon>
        <taxon>Oscillatoriales</taxon>
        <taxon>Microcoleaceae</taxon>
        <taxon>Lyngbya</taxon>
    </lineage>
</organism>
<sequence>MTTLLETLQSQKPKILEIAEKYGASNIRVFGSVARGEANAESDIDLLVDLEPGRSLLDHIGLMQDLADLLGRSVDVATPSALHARIKDRVMQDAVRL</sequence>
<evidence type="ECO:0000256" key="3">
    <source>
        <dbReference type="ARBA" id="ARBA00022679"/>
    </source>
</evidence>
<evidence type="ECO:0000259" key="10">
    <source>
        <dbReference type="Pfam" id="PF01909"/>
    </source>
</evidence>
<evidence type="ECO:0000256" key="9">
    <source>
        <dbReference type="ARBA" id="ARBA00038276"/>
    </source>
</evidence>
<dbReference type="GO" id="GO:0005524">
    <property type="term" value="F:ATP binding"/>
    <property type="evidence" value="ECO:0007669"/>
    <property type="project" value="UniProtKB-KW"/>
</dbReference>
<comment type="similarity">
    <text evidence="9">Belongs to the MntA antitoxin family.</text>
</comment>
<keyword evidence="8" id="KW-0460">Magnesium</keyword>
<dbReference type="CDD" id="cd05403">
    <property type="entry name" value="NT_KNTase_like"/>
    <property type="match status" value="1"/>
</dbReference>
<dbReference type="PANTHER" id="PTHR33571">
    <property type="entry name" value="SSL8005 PROTEIN"/>
    <property type="match status" value="1"/>
</dbReference>
<dbReference type="InterPro" id="IPR002934">
    <property type="entry name" value="Polymerase_NTP_transf_dom"/>
</dbReference>
<dbReference type="Gene3D" id="3.30.460.10">
    <property type="entry name" value="Beta Polymerase, domain 2"/>
    <property type="match status" value="1"/>
</dbReference>
<proteinExistence type="inferred from homology"/>
<feature type="domain" description="Polymerase nucleotidyl transferase" evidence="10">
    <location>
        <begin position="17"/>
        <end position="95"/>
    </location>
</feature>
<keyword evidence="3" id="KW-0808">Transferase</keyword>
<evidence type="ECO:0000313" key="11">
    <source>
        <dbReference type="EMBL" id="NEV66087.1"/>
    </source>
</evidence>
<reference evidence="11" key="3">
    <citation type="submission" date="2020-02" db="EMBL/GenBank/DDBJ databases">
        <authorList>
            <person name="Sarangi A.N."/>
            <person name="Ghosh S."/>
            <person name="Mukherjee M."/>
            <person name="Tripathy S."/>
        </authorList>
    </citation>
    <scope>NUCLEOTIDE SEQUENCE</scope>
    <source>
        <strain evidence="11">BDU141951</strain>
    </source>
</reference>
<dbReference type="PANTHER" id="PTHR33571:SF12">
    <property type="entry name" value="BSL3053 PROTEIN"/>
    <property type="match status" value="1"/>
</dbReference>
<evidence type="ECO:0000256" key="6">
    <source>
        <dbReference type="ARBA" id="ARBA00022741"/>
    </source>
</evidence>
<dbReference type="InterPro" id="IPR052038">
    <property type="entry name" value="Type-VII_TA_antitoxin"/>
</dbReference>
<keyword evidence="2" id="KW-1277">Toxin-antitoxin system</keyword>
<comment type="caution">
    <text evidence="11">The sequence shown here is derived from an EMBL/GenBank/DDBJ whole genome shotgun (WGS) entry which is preliminary data.</text>
</comment>